<protein>
    <submittedName>
        <fullName evidence="1">Uncharacterized protein</fullName>
    </submittedName>
</protein>
<accession>S6CYH1</accession>
<dbReference type="AlphaFoldDB" id="S6CYH1"/>
<proteinExistence type="predicted"/>
<sequence>MECREAVLNALALWGDSGFAAEAWVDEQANELYNDMR</sequence>
<gene>
    <name evidence="1" type="ORF">HTIA_0062</name>
</gene>
<dbReference type="EMBL" id="HF571520">
    <property type="protein sequence ID" value="CCQ32213.1"/>
    <property type="molecule type" value="Genomic_DNA"/>
</dbReference>
<reference evidence="1 2" key="1">
    <citation type="journal article" date="2014" name="Environ. Microbiol.">
        <title>Halorhabdus tiamatea: proteogenomics and glycosidase activity measurements identify the first cultivated euryarchaeon from a deep-sea anoxic brine lake as potential polysaccharide degrader.</title>
        <authorList>
            <person name="Werner J."/>
            <person name="Ferrer M."/>
            <person name="Michel G."/>
            <person name="Mann A.J."/>
            <person name="Huang S."/>
            <person name="Juarez S."/>
            <person name="Ciordia S."/>
            <person name="Albar J.P."/>
            <person name="Alcaide M."/>
            <person name="La Cono V."/>
            <person name="Yakimov M.M."/>
            <person name="Antunes A."/>
            <person name="Taborda M."/>
            <person name="Da Costa M.S."/>
            <person name="Amann R.I."/>
            <person name="Gloeckner F.O."/>
            <person name="Golyshina O.V."/>
            <person name="Golyshin P.N."/>
            <person name="Teeling H."/>
        </authorList>
    </citation>
    <scope>NUCLEOTIDE SEQUENCE [LARGE SCALE GENOMIC DNA]</scope>
    <source>
        <strain evidence="2">SARL4B</strain>
    </source>
</reference>
<organism evidence="1 2">
    <name type="scientific">Halorhabdus tiamatea SARL4B</name>
    <dbReference type="NCBI Taxonomy" id="1033806"/>
    <lineage>
        <taxon>Archaea</taxon>
        <taxon>Methanobacteriati</taxon>
        <taxon>Methanobacteriota</taxon>
        <taxon>Stenosarchaea group</taxon>
        <taxon>Halobacteria</taxon>
        <taxon>Halobacteriales</taxon>
        <taxon>Haloarculaceae</taxon>
        <taxon>Halorhabdus</taxon>
    </lineage>
</organism>
<evidence type="ECO:0000313" key="1">
    <source>
        <dbReference type="EMBL" id="CCQ32213.1"/>
    </source>
</evidence>
<dbReference type="Proteomes" id="UP000015381">
    <property type="component" value="Chromosome I"/>
</dbReference>
<dbReference type="HOGENOM" id="CLU_3338345_0_0_2"/>
<dbReference type="KEGG" id="hti:HTIA_0062"/>
<keyword evidence="2" id="KW-1185">Reference proteome</keyword>
<evidence type="ECO:0000313" key="2">
    <source>
        <dbReference type="Proteomes" id="UP000015381"/>
    </source>
</evidence>
<name>S6CYH1_9EURY</name>